<evidence type="ECO:0000313" key="1">
    <source>
        <dbReference type="EMBL" id="QLJ17404.1"/>
    </source>
</evidence>
<gene>
    <name evidence="1" type="ORF">H0H12_29725</name>
</gene>
<proteinExistence type="predicted"/>
<sequence>MPLVRLAAIEDYEAFDMLGCTMYRIAWCDKLCPGNPTESPEEGIALFNEWQCAVAAGHAEYESPAERLGKIVSWCLSEATITAARLASEIVNCSKSADYVISLEFATHEFKGQGLAYRYELAFLNAQARTLPAAQLMELQNLIQVNK</sequence>
<reference evidence="1 2" key="1">
    <citation type="journal article" date="2009" name="Mikrobiologiia">
        <title>[Phenanthren biodegradation and interaction of Pseudomonas putida BS3701 and Burkholderia sp.BS3702 in plant rhizosphere].</title>
        <authorList>
            <person name="Ovchinnikova A.A."/>
            <person name="Vetrova A.A."/>
            <person name="Filonov A.E."/>
            <person name="Boronin A.M."/>
        </authorList>
    </citation>
    <scope>NUCLEOTIDE SEQUENCE [LARGE SCALE GENOMIC DNA]</scope>
    <source>
        <strain evidence="1 2">BS3701</strain>
        <plasmid evidence="2">pbs1142</plasmid>
    </source>
</reference>
<dbReference type="EMBL" id="CP059054">
    <property type="protein sequence ID" value="QLJ17404.1"/>
    <property type="molecule type" value="Genomic_DNA"/>
</dbReference>
<accession>A0A7D6AEA3</accession>
<dbReference type="Proteomes" id="UP000510934">
    <property type="component" value="Plasmid pBS1142"/>
</dbReference>
<dbReference type="AlphaFoldDB" id="A0A7D6AEA3"/>
<geneLocation type="plasmid" evidence="2">
    <name>pbs1142</name>
</geneLocation>
<evidence type="ECO:0000313" key="2">
    <source>
        <dbReference type="Proteomes" id="UP000510934"/>
    </source>
</evidence>
<name>A0A7D6AEA3_PSEPU</name>
<protein>
    <submittedName>
        <fullName evidence="1">Uncharacterized protein</fullName>
    </submittedName>
</protein>
<dbReference type="RefSeq" id="WP_180690192.1">
    <property type="nucleotide sequence ID" value="NZ_CP059054.1"/>
</dbReference>
<keyword evidence="1" id="KW-0614">Plasmid</keyword>
<organism evidence="1 2">
    <name type="scientific">Pseudomonas putida</name>
    <name type="common">Arthrobacter siderocapsulatus</name>
    <dbReference type="NCBI Taxonomy" id="303"/>
    <lineage>
        <taxon>Bacteria</taxon>
        <taxon>Pseudomonadati</taxon>
        <taxon>Pseudomonadota</taxon>
        <taxon>Gammaproteobacteria</taxon>
        <taxon>Pseudomonadales</taxon>
        <taxon>Pseudomonadaceae</taxon>
        <taxon>Pseudomonas</taxon>
    </lineage>
</organism>